<dbReference type="EMBL" id="BMSA01000001">
    <property type="protein sequence ID" value="GGT28932.1"/>
    <property type="molecule type" value="Genomic_DNA"/>
</dbReference>
<dbReference type="InterPro" id="IPR008271">
    <property type="entry name" value="Ser/Thr_kinase_AS"/>
</dbReference>
<dbReference type="InterPro" id="IPR017441">
    <property type="entry name" value="Protein_kinase_ATP_BS"/>
</dbReference>
<dbReference type="SUPFAM" id="SSF53822">
    <property type="entry name" value="Periplasmic binding protein-like I"/>
    <property type="match status" value="1"/>
</dbReference>
<dbReference type="CDD" id="cd06342">
    <property type="entry name" value="PBP1_ABC_LIVBP-like"/>
    <property type="match status" value="1"/>
</dbReference>
<dbReference type="PANTHER" id="PTHR43289">
    <property type="entry name" value="MITOGEN-ACTIVATED PROTEIN KINASE KINASE KINASE 20-RELATED"/>
    <property type="match status" value="1"/>
</dbReference>
<dbReference type="RefSeq" id="WP_189706167.1">
    <property type="nucleotide sequence ID" value="NZ_BMSA01000001.1"/>
</dbReference>
<evidence type="ECO:0000313" key="10">
    <source>
        <dbReference type="EMBL" id="GGT28932.1"/>
    </source>
</evidence>
<dbReference type="PROSITE" id="PS00108">
    <property type="entry name" value="PROTEIN_KINASE_ST"/>
    <property type="match status" value="1"/>
</dbReference>
<evidence type="ECO:0000256" key="5">
    <source>
        <dbReference type="ARBA" id="ARBA00022777"/>
    </source>
</evidence>
<protein>
    <recommendedName>
        <fullName evidence="9">Protein kinase domain-containing protein</fullName>
    </recommendedName>
</protein>
<keyword evidence="4 7" id="KW-0547">Nucleotide-binding</keyword>
<dbReference type="AlphaFoldDB" id="A0A918H059"/>
<dbReference type="PROSITE" id="PS00107">
    <property type="entry name" value="PROTEIN_KINASE_ATP"/>
    <property type="match status" value="1"/>
</dbReference>
<keyword evidence="5" id="KW-0418">Kinase</keyword>
<proteinExistence type="inferred from homology"/>
<dbReference type="InterPro" id="IPR028082">
    <property type="entry name" value="Peripla_BP_I"/>
</dbReference>
<dbReference type="GO" id="GO:0004674">
    <property type="term" value="F:protein serine/threonine kinase activity"/>
    <property type="evidence" value="ECO:0007669"/>
    <property type="project" value="TreeGrafter"/>
</dbReference>
<dbReference type="Gene3D" id="1.10.510.10">
    <property type="entry name" value="Transferase(Phosphotransferase) domain 1"/>
    <property type="match status" value="1"/>
</dbReference>
<dbReference type="SMART" id="SM00220">
    <property type="entry name" value="S_TKc"/>
    <property type="match status" value="1"/>
</dbReference>
<dbReference type="InterPro" id="IPR011009">
    <property type="entry name" value="Kinase-like_dom_sf"/>
</dbReference>
<evidence type="ECO:0000256" key="6">
    <source>
        <dbReference type="ARBA" id="ARBA00022840"/>
    </source>
</evidence>
<keyword evidence="3" id="KW-0732">Signal</keyword>
<dbReference type="PROSITE" id="PS50011">
    <property type="entry name" value="PROTEIN_KINASE_DOM"/>
    <property type="match status" value="1"/>
</dbReference>
<evidence type="ECO:0000259" key="9">
    <source>
        <dbReference type="PROSITE" id="PS50011"/>
    </source>
</evidence>
<feature type="binding site" evidence="7">
    <location>
        <position position="43"/>
    </location>
    <ligand>
        <name>ATP</name>
        <dbReference type="ChEBI" id="CHEBI:30616"/>
    </ligand>
</feature>
<feature type="region of interest" description="Disordered" evidence="8">
    <location>
        <begin position="304"/>
        <end position="323"/>
    </location>
</feature>
<dbReference type="CDD" id="cd14014">
    <property type="entry name" value="STKc_PknB_like"/>
    <property type="match status" value="1"/>
</dbReference>
<dbReference type="InterPro" id="IPR028081">
    <property type="entry name" value="Leu-bd"/>
</dbReference>
<evidence type="ECO:0000256" key="3">
    <source>
        <dbReference type="ARBA" id="ARBA00022729"/>
    </source>
</evidence>
<dbReference type="PANTHER" id="PTHR43289:SF34">
    <property type="entry name" value="SERINE_THREONINE-PROTEIN KINASE YBDM-RELATED"/>
    <property type="match status" value="1"/>
</dbReference>
<dbReference type="Pfam" id="PF13458">
    <property type="entry name" value="Peripla_BP_6"/>
    <property type="match status" value="1"/>
</dbReference>
<dbReference type="SUPFAM" id="SSF56112">
    <property type="entry name" value="Protein kinase-like (PK-like)"/>
    <property type="match status" value="1"/>
</dbReference>
<keyword evidence="11" id="KW-1185">Reference proteome</keyword>
<evidence type="ECO:0000256" key="8">
    <source>
        <dbReference type="SAM" id="MobiDB-lite"/>
    </source>
</evidence>
<comment type="caution">
    <text evidence="10">The sequence shown here is derived from an EMBL/GenBank/DDBJ whole genome shotgun (WGS) entry which is preliminary data.</text>
</comment>
<dbReference type="InterPro" id="IPR000719">
    <property type="entry name" value="Prot_kinase_dom"/>
</dbReference>
<name>A0A918H059_9ACTN</name>
<dbReference type="Proteomes" id="UP000646776">
    <property type="component" value="Unassembled WGS sequence"/>
</dbReference>
<evidence type="ECO:0000256" key="7">
    <source>
        <dbReference type="PROSITE-ProRule" id="PRU10141"/>
    </source>
</evidence>
<dbReference type="GO" id="GO:0005524">
    <property type="term" value="F:ATP binding"/>
    <property type="evidence" value="ECO:0007669"/>
    <property type="project" value="UniProtKB-UniRule"/>
</dbReference>
<keyword evidence="2" id="KW-0808">Transferase</keyword>
<evidence type="ECO:0000256" key="2">
    <source>
        <dbReference type="ARBA" id="ARBA00022679"/>
    </source>
</evidence>
<comment type="similarity">
    <text evidence="1">Belongs to the leucine-binding protein family.</text>
</comment>
<evidence type="ECO:0000313" key="11">
    <source>
        <dbReference type="Proteomes" id="UP000646776"/>
    </source>
</evidence>
<dbReference type="Gene3D" id="3.40.50.2300">
    <property type="match status" value="2"/>
</dbReference>
<dbReference type="Pfam" id="PF00069">
    <property type="entry name" value="Pkinase"/>
    <property type="match status" value="1"/>
</dbReference>
<organism evidence="10 11">
    <name type="scientific">Streptomyces phaeofaciens</name>
    <dbReference type="NCBI Taxonomy" id="68254"/>
    <lineage>
        <taxon>Bacteria</taxon>
        <taxon>Bacillati</taxon>
        <taxon>Actinomycetota</taxon>
        <taxon>Actinomycetes</taxon>
        <taxon>Kitasatosporales</taxon>
        <taxon>Streptomycetaceae</taxon>
        <taxon>Streptomyces</taxon>
    </lineage>
</organism>
<gene>
    <name evidence="10" type="ORF">GCM10010226_00720</name>
</gene>
<reference evidence="10" key="1">
    <citation type="journal article" date="2014" name="Int. J. Syst. Evol. Microbiol.">
        <title>Complete genome sequence of Corynebacterium casei LMG S-19264T (=DSM 44701T), isolated from a smear-ripened cheese.</title>
        <authorList>
            <consortium name="US DOE Joint Genome Institute (JGI-PGF)"/>
            <person name="Walter F."/>
            <person name="Albersmeier A."/>
            <person name="Kalinowski J."/>
            <person name="Ruckert C."/>
        </authorList>
    </citation>
    <scope>NUCLEOTIDE SEQUENCE</scope>
    <source>
        <strain evidence="10">JCM 4125</strain>
    </source>
</reference>
<sequence>MEPLRGADPAGIGGYRLLRRLGAGGMGVVYLARSGGGALTAVKVIRAAHADDPAFRARFRREVETAGRVASPWVVPLLDADPEAESPWLATAFVPGPDLSEAVRECGPLPLASVRFLGARLAEALDAVHAAGLVHRDVKPGNVLLAVDGPRMIDFGIARTPEDTALTASGMVVGSPGFLSPEQAQGRGREIGPASDVFSLGCLLAYAVTGERPFGAGSAPGVLVRTVHEDPDLDGVPAPLLPLLRDCLAKEPGARPGVREVRQALDGGAGGAGEGWLPEAVTRLIARRSTAVLALPAVEATAVSGAGSGAGSGADTVPGGDGARGVTRRRVVVLGSAAGVLAAGGTAAWWTAGRPHRTSAQGGTGPLPRLTLAVHADLSGDARGTGRAQERGVRLAVDHFNSRAGRAFDLALQVHDDAGGTAGAQRIARRLAADARVRAVIGPTTDACAKAAVPLYQKARLPLVSVSVGLVGLSSAGPSVSPSARVYAATRPDDLTLAAPVVAYLVHAVRARRTVLIDDAAEGDTGRQSLGLVDDAVRSPERTTIRRTLAAEDGSAADFRALAESVTAARADAVVFTGGYARTAKLARALLTAGFSGARLATSHALDPRFLTAAGEAAEGWVFAAAFLDPTRVPAARSFVTAYRERFGAAPPWYAAEAYDAALFVARAMTALGASRAERGAVVSRLRETDHRGITKRLRYDATSYQYTNAMYLFRAADGGFRWLGEYRDVIA</sequence>
<evidence type="ECO:0000256" key="4">
    <source>
        <dbReference type="ARBA" id="ARBA00022741"/>
    </source>
</evidence>
<dbReference type="Gene3D" id="3.30.200.20">
    <property type="entry name" value="Phosphorylase Kinase, domain 1"/>
    <property type="match status" value="1"/>
</dbReference>
<feature type="domain" description="Protein kinase" evidence="9">
    <location>
        <begin position="15"/>
        <end position="277"/>
    </location>
</feature>
<reference evidence="10" key="2">
    <citation type="submission" date="2020-09" db="EMBL/GenBank/DDBJ databases">
        <authorList>
            <person name="Sun Q."/>
            <person name="Ohkuma M."/>
        </authorList>
    </citation>
    <scope>NUCLEOTIDE SEQUENCE</scope>
    <source>
        <strain evidence="10">JCM 4125</strain>
    </source>
</reference>
<evidence type="ECO:0000256" key="1">
    <source>
        <dbReference type="ARBA" id="ARBA00010062"/>
    </source>
</evidence>
<keyword evidence="6 7" id="KW-0067">ATP-binding</keyword>
<accession>A0A918H059</accession>